<keyword evidence="5 9" id="KW-0472">Membrane</keyword>
<keyword evidence="4 9" id="KW-1133">Transmembrane helix</keyword>
<dbReference type="OrthoDB" id="9788030at2"/>
<dbReference type="InterPro" id="IPR027304">
    <property type="entry name" value="Trigger_fact/SurA_dom_sf"/>
</dbReference>
<dbReference type="Pfam" id="PF13624">
    <property type="entry name" value="SurA_N_3"/>
    <property type="match status" value="1"/>
</dbReference>
<dbReference type="PANTHER" id="PTHR47529:SF1">
    <property type="entry name" value="PERIPLASMIC CHAPERONE PPID"/>
    <property type="match status" value="1"/>
</dbReference>
<dbReference type="RefSeq" id="WP_121923153.1">
    <property type="nucleotide sequence ID" value="NZ_REFO01000012.1"/>
</dbReference>
<sequence length="454" mass="52200">MFTKIQESKWLKAILFITTFAFVGTGFVALIVYKLSGEISGVAQVNGIDITPQEFMYEVNKVEAQLQNQGQDISAFRKIIYSQVLNNIIDRELLYQFAKKEGIDAKDDEVKMVIVSIPAFQKNGKFDQNLLINYLKSAGISMQLFEEILKKQLTVGHIVSMLKAGFYITDYEVKTILEKYFSTINGEILIIKPTVKVSEKEIKDYYEKNKDKFAEKEGKKIKVYKIPLSEKEKAQQIFTSLKSGKKVEEKAYFDGLYLKGETTNLPKEVIKALNNLSENSKIEFVKTKDAFYLVYFEGTKSIPASFDKVKSKIENILKAEKERKIAKDIKQKLEKEKSSSLEEIAKKIKNASVKIEKLNNVKYTQLQIKYFINLEDIKDLIKKGKGISKPLLAGNKVLVVKIDKINPPSKEEYEKIVKSIKPQIENQKFQDIIDMLVNKLRDEAEIKINKRYLQ</sequence>
<protein>
    <submittedName>
        <fullName evidence="11">Peptidyl-prolyl cis-trans isomerase D</fullName>
    </submittedName>
</protein>
<dbReference type="EMBL" id="REFO01000012">
    <property type="protein sequence ID" value="RMA96014.1"/>
    <property type="molecule type" value="Genomic_DNA"/>
</dbReference>
<feature type="transmembrane region" description="Helical" evidence="9">
    <location>
        <begin position="12"/>
        <end position="33"/>
    </location>
</feature>
<feature type="coiled-coil region" evidence="8">
    <location>
        <begin position="316"/>
        <end position="361"/>
    </location>
</feature>
<evidence type="ECO:0000259" key="10">
    <source>
        <dbReference type="Pfam" id="PF13145"/>
    </source>
</evidence>
<dbReference type="GO" id="GO:0003755">
    <property type="term" value="F:peptidyl-prolyl cis-trans isomerase activity"/>
    <property type="evidence" value="ECO:0007669"/>
    <property type="project" value="InterPro"/>
</dbReference>
<dbReference type="Proteomes" id="UP000280842">
    <property type="component" value="Unassembled WGS sequence"/>
</dbReference>
<comment type="similarity">
    <text evidence="7">Belongs to the PpiD chaperone family.</text>
</comment>
<keyword evidence="6" id="KW-0143">Chaperone</keyword>
<comment type="subcellular location">
    <subcellularLocation>
        <location evidence="1">Cell membrane</location>
        <topology evidence="1">Single-pass type II membrane protein</topology>
    </subcellularLocation>
</comment>
<dbReference type="PANTHER" id="PTHR47529">
    <property type="entry name" value="PEPTIDYL-PROLYL CIS-TRANS ISOMERASE D"/>
    <property type="match status" value="1"/>
</dbReference>
<proteinExistence type="inferred from homology"/>
<dbReference type="SUPFAM" id="SSF109998">
    <property type="entry name" value="Triger factor/SurA peptide-binding domain-like"/>
    <property type="match status" value="1"/>
</dbReference>
<dbReference type="InterPro" id="IPR000297">
    <property type="entry name" value="PPIase_PpiC"/>
</dbReference>
<keyword evidence="8" id="KW-0175">Coiled coil</keyword>
<keyword evidence="11" id="KW-0413">Isomerase</keyword>
<evidence type="ECO:0000256" key="8">
    <source>
        <dbReference type="SAM" id="Coils"/>
    </source>
</evidence>
<keyword evidence="3 9" id="KW-0812">Transmembrane</keyword>
<evidence type="ECO:0000256" key="6">
    <source>
        <dbReference type="ARBA" id="ARBA00023186"/>
    </source>
</evidence>
<dbReference type="Gene3D" id="6.10.140.970">
    <property type="match status" value="1"/>
</dbReference>
<evidence type="ECO:0000256" key="2">
    <source>
        <dbReference type="ARBA" id="ARBA00022475"/>
    </source>
</evidence>
<evidence type="ECO:0000313" key="12">
    <source>
        <dbReference type="Proteomes" id="UP000280842"/>
    </source>
</evidence>
<name>A0A3M0BHT2_9AQUI</name>
<dbReference type="Gene3D" id="1.10.4030.10">
    <property type="entry name" value="Porin chaperone SurA, peptide-binding domain"/>
    <property type="match status" value="1"/>
</dbReference>
<evidence type="ECO:0000256" key="9">
    <source>
        <dbReference type="SAM" id="Phobius"/>
    </source>
</evidence>
<evidence type="ECO:0000256" key="5">
    <source>
        <dbReference type="ARBA" id="ARBA00023136"/>
    </source>
</evidence>
<dbReference type="InterPro" id="IPR052029">
    <property type="entry name" value="PpiD_chaperone"/>
</dbReference>
<dbReference type="GO" id="GO:0005886">
    <property type="term" value="C:plasma membrane"/>
    <property type="evidence" value="ECO:0007669"/>
    <property type="project" value="UniProtKB-SubCell"/>
</dbReference>
<evidence type="ECO:0000256" key="4">
    <source>
        <dbReference type="ARBA" id="ARBA00022989"/>
    </source>
</evidence>
<comment type="caution">
    <text evidence="11">The sequence shown here is derived from an EMBL/GenBank/DDBJ whole genome shotgun (WGS) entry which is preliminary data.</text>
</comment>
<feature type="domain" description="PpiC" evidence="10">
    <location>
        <begin position="197"/>
        <end position="310"/>
    </location>
</feature>
<evidence type="ECO:0000256" key="3">
    <source>
        <dbReference type="ARBA" id="ARBA00022692"/>
    </source>
</evidence>
<gene>
    <name evidence="11" type="ORF">CLV39_1025</name>
</gene>
<keyword evidence="2" id="KW-1003">Cell membrane</keyword>
<evidence type="ECO:0000256" key="1">
    <source>
        <dbReference type="ARBA" id="ARBA00004401"/>
    </source>
</evidence>
<evidence type="ECO:0000256" key="7">
    <source>
        <dbReference type="ARBA" id="ARBA00038408"/>
    </source>
</evidence>
<organism evidence="11 12">
    <name type="scientific">Hydrogenothermus marinus</name>
    <dbReference type="NCBI Taxonomy" id="133270"/>
    <lineage>
        <taxon>Bacteria</taxon>
        <taxon>Pseudomonadati</taxon>
        <taxon>Aquificota</taxon>
        <taxon>Aquificia</taxon>
        <taxon>Aquificales</taxon>
        <taxon>Hydrogenothermaceae</taxon>
        <taxon>Hydrogenothermus</taxon>
    </lineage>
</organism>
<evidence type="ECO:0000313" key="11">
    <source>
        <dbReference type="EMBL" id="RMA96014.1"/>
    </source>
</evidence>
<reference evidence="11 12" key="1">
    <citation type="submission" date="2018-10" db="EMBL/GenBank/DDBJ databases">
        <title>Genomic Encyclopedia of Archaeal and Bacterial Type Strains, Phase II (KMG-II): from individual species to whole genera.</title>
        <authorList>
            <person name="Goeker M."/>
        </authorList>
    </citation>
    <scope>NUCLEOTIDE SEQUENCE [LARGE SCALE GENOMIC DNA]</scope>
    <source>
        <strain evidence="11 12">VM1</strain>
    </source>
</reference>
<dbReference type="Pfam" id="PF13145">
    <property type="entry name" value="Rotamase_2"/>
    <property type="match status" value="1"/>
</dbReference>
<keyword evidence="12" id="KW-1185">Reference proteome</keyword>
<dbReference type="AlphaFoldDB" id="A0A3M0BHT2"/>
<accession>A0A3M0BHT2</accession>